<proteinExistence type="predicted"/>
<dbReference type="RefSeq" id="WP_109612166.1">
    <property type="nucleotide sequence ID" value="NZ_QGGG01000003.1"/>
</dbReference>
<evidence type="ECO:0000313" key="1">
    <source>
        <dbReference type="EMBL" id="PWJ85468.1"/>
    </source>
</evidence>
<gene>
    <name evidence="1" type="ORF">C7441_103327</name>
</gene>
<dbReference type="SUPFAM" id="SSF53448">
    <property type="entry name" value="Nucleotide-diphospho-sugar transferases"/>
    <property type="match status" value="1"/>
</dbReference>
<protein>
    <recommendedName>
        <fullName evidence="3">Glycosyl transferase family 2</fullName>
    </recommendedName>
</protein>
<reference evidence="1 2" key="1">
    <citation type="submission" date="2018-05" db="EMBL/GenBank/DDBJ databases">
        <title>Genomic Encyclopedia of Type Strains, Phase IV (KMG-IV): sequencing the most valuable type-strain genomes for metagenomic binning, comparative biology and taxonomic classification.</title>
        <authorList>
            <person name="Goeker M."/>
        </authorList>
    </citation>
    <scope>NUCLEOTIDE SEQUENCE [LARGE SCALE GENOMIC DNA]</scope>
    <source>
        <strain evidence="1 2">DSM 6986</strain>
    </source>
</reference>
<organism evidence="1 2">
    <name type="scientific">Pseudaminobacter salicylatoxidans</name>
    <dbReference type="NCBI Taxonomy" id="93369"/>
    <lineage>
        <taxon>Bacteria</taxon>
        <taxon>Pseudomonadati</taxon>
        <taxon>Pseudomonadota</taxon>
        <taxon>Alphaproteobacteria</taxon>
        <taxon>Hyphomicrobiales</taxon>
        <taxon>Phyllobacteriaceae</taxon>
        <taxon>Pseudaminobacter</taxon>
    </lineage>
</organism>
<evidence type="ECO:0000313" key="2">
    <source>
        <dbReference type="Proteomes" id="UP000245396"/>
    </source>
</evidence>
<dbReference type="OrthoDB" id="9811214at2"/>
<dbReference type="InterPro" id="IPR029044">
    <property type="entry name" value="Nucleotide-diphossugar_trans"/>
</dbReference>
<accession>A0A316C7H5</accession>
<comment type="caution">
    <text evidence="1">The sequence shown here is derived from an EMBL/GenBank/DDBJ whole genome shotgun (WGS) entry which is preliminary data.</text>
</comment>
<name>A0A316C7H5_PSESE</name>
<dbReference type="EMBL" id="QGGG01000003">
    <property type="protein sequence ID" value="PWJ85468.1"/>
    <property type="molecule type" value="Genomic_DNA"/>
</dbReference>
<dbReference type="STRING" id="1192868.GCA_000304395_00097"/>
<keyword evidence="2" id="KW-1185">Reference proteome</keyword>
<dbReference type="Proteomes" id="UP000245396">
    <property type="component" value="Unassembled WGS sequence"/>
</dbReference>
<dbReference type="Gene3D" id="3.90.550.10">
    <property type="entry name" value="Spore Coat Polysaccharide Biosynthesis Protein SpsA, Chain A"/>
    <property type="match status" value="1"/>
</dbReference>
<evidence type="ECO:0008006" key="3">
    <source>
        <dbReference type="Google" id="ProtNLM"/>
    </source>
</evidence>
<dbReference type="AlphaFoldDB" id="A0A316C7H5"/>
<sequence length="180" mass="19300">MAFLPGLGYAIAMLSVLIETRNNDEALARTLSSLVSAAVSGMVREVIVCDRAVSRETHAIADQTGCVYLTDGGIGAGVRQAKADWLLLLEPGARLVDGWSEAVEHYVATMAMPARFTPSRADRRPWFVGMFRSSRALREGLLIRKAQALPLSRHAADAEAVARGLAGRRLAAEIRVADAG</sequence>